<feature type="binding site" evidence="7">
    <location>
        <position position="34"/>
    </location>
    <ligand>
        <name>Mg(2+)</name>
        <dbReference type="ChEBI" id="CHEBI:18420"/>
        <label>1</label>
    </ligand>
</feature>
<reference evidence="10 12" key="1">
    <citation type="submission" date="2015-10" db="EMBL/GenBank/DDBJ databases">
        <title>Draft genome of Bosea thiooxidans.</title>
        <authorList>
            <person name="Wang X."/>
        </authorList>
    </citation>
    <scope>NUCLEOTIDE SEQUENCE [LARGE SCALE GENOMIC DNA]</scope>
    <source>
        <strain evidence="10 12">CGMCC 9174</strain>
    </source>
</reference>
<name>A0A0Q3I9M4_9HYPH</name>
<dbReference type="AlphaFoldDB" id="A0A0Q3I9M4"/>
<feature type="binding site" evidence="7">
    <location>
        <position position="250"/>
    </location>
    <ligand>
        <name>Mg(2+)</name>
        <dbReference type="ChEBI" id="CHEBI:18420"/>
        <label>1</label>
    </ligand>
</feature>
<dbReference type="GO" id="GO:0008311">
    <property type="term" value="F:double-stranded DNA 3'-5' DNA exonuclease activity"/>
    <property type="evidence" value="ECO:0007669"/>
    <property type="project" value="InterPro"/>
</dbReference>
<dbReference type="Proteomes" id="UP000190130">
    <property type="component" value="Unassembled WGS sequence"/>
</dbReference>
<evidence type="ECO:0000256" key="6">
    <source>
        <dbReference type="PIRSR" id="PIRSR604808-1"/>
    </source>
</evidence>
<keyword evidence="7" id="KW-0464">Manganese</keyword>
<evidence type="ECO:0000313" key="13">
    <source>
        <dbReference type="Proteomes" id="UP000190130"/>
    </source>
</evidence>
<dbReference type="PANTHER" id="PTHR43250:SF2">
    <property type="entry name" value="EXODEOXYRIBONUCLEASE III"/>
    <property type="match status" value="1"/>
</dbReference>
<dbReference type="CDD" id="cd09086">
    <property type="entry name" value="ExoIII-like_AP-endo"/>
    <property type="match status" value="1"/>
</dbReference>
<reference evidence="11 13" key="2">
    <citation type="submission" date="2017-02" db="EMBL/GenBank/DDBJ databases">
        <authorList>
            <person name="Peterson S.W."/>
        </authorList>
    </citation>
    <scope>NUCLEOTIDE SEQUENCE [LARGE SCALE GENOMIC DNA]</scope>
    <source>
        <strain evidence="11 13">DSM 9653</strain>
    </source>
</reference>
<dbReference type="EMBL" id="FUYX01000003">
    <property type="protein sequence ID" value="SKB58417.1"/>
    <property type="molecule type" value="Genomic_DNA"/>
</dbReference>
<dbReference type="STRING" id="53254.SAMN05660750_01394"/>
<feature type="site" description="Interaction with DNA substrate" evidence="8">
    <location>
        <position position="251"/>
    </location>
</feature>
<dbReference type="GO" id="GO:0006281">
    <property type="term" value="P:DNA repair"/>
    <property type="evidence" value="ECO:0007669"/>
    <property type="project" value="InterPro"/>
</dbReference>
<feature type="binding site" evidence="7">
    <location>
        <position position="251"/>
    </location>
    <ligand>
        <name>Mg(2+)</name>
        <dbReference type="ChEBI" id="CHEBI:18420"/>
        <label>1</label>
    </ligand>
</feature>
<proteinExistence type="inferred from homology"/>
<dbReference type="Pfam" id="PF03372">
    <property type="entry name" value="Exo_endo_phos"/>
    <property type="match status" value="1"/>
</dbReference>
<gene>
    <name evidence="10" type="ORF">ARD30_02095</name>
    <name evidence="11" type="ORF">SAMN05660750_01394</name>
</gene>
<dbReference type="SUPFAM" id="SSF56219">
    <property type="entry name" value="DNase I-like"/>
    <property type="match status" value="1"/>
</dbReference>
<dbReference type="NCBIfam" id="TIGR00195">
    <property type="entry name" value="exoDNase_III"/>
    <property type="match status" value="1"/>
</dbReference>
<keyword evidence="3 7" id="KW-0479">Metal-binding</keyword>
<dbReference type="EMBL" id="LMAR01000012">
    <property type="protein sequence ID" value="KQK31703.1"/>
    <property type="molecule type" value="Genomic_DNA"/>
</dbReference>
<evidence type="ECO:0000313" key="10">
    <source>
        <dbReference type="EMBL" id="KQK31703.1"/>
    </source>
</evidence>
<feature type="active site" description="Proton acceptor" evidence="6">
    <location>
        <position position="251"/>
    </location>
</feature>
<evidence type="ECO:0000256" key="4">
    <source>
        <dbReference type="ARBA" id="ARBA00022801"/>
    </source>
</evidence>
<dbReference type="PROSITE" id="PS00728">
    <property type="entry name" value="AP_NUCLEASE_F1_3"/>
    <property type="match status" value="1"/>
</dbReference>
<comment type="similarity">
    <text evidence="2">Belongs to the DNA repair enzymes AP/ExoA family.</text>
</comment>
<evidence type="ECO:0000256" key="8">
    <source>
        <dbReference type="PIRSR" id="PIRSR604808-3"/>
    </source>
</evidence>
<dbReference type="Gene3D" id="3.60.10.10">
    <property type="entry name" value="Endonuclease/exonuclease/phosphatase"/>
    <property type="match status" value="1"/>
</dbReference>
<evidence type="ECO:0000256" key="5">
    <source>
        <dbReference type="ARBA" id="ARBA00022842"/>
    </source>
</evidence>
<dbReference type="InterPro" id="IPR020848">
    <property type="entry name" value="AP_endonuclease_F1_CS"/>
</dbReference>
<feature type="site" description="Important for catalytic activity" evidence="8">
    <location>
        <position position="221"/>
    </location>
</feature>
<dbReference type="PANTHER" id="PTHR43250">
    <property type="entry name" value="EXODEOXYRIBONUCLEASE III"/>
    <property type="match status" value="1"/>
</dbReference>
<protein>
    <submittedName>
        <fullName evidence="10">Exodeoxyribonuclease III</fullName>
    </submittedName>
    <submittedName>
        <fullName evidence="11">Exodeoxyribonuclease-3</fullName>
    </submittedName>
</protein>
<evidence type="ECO:0000256" key="1">
    <source>
        <dbReference type="ARBA" id="ARBA00001936"/>
    </source>
</evidence>
<dbReference type="NCBIfam" id="TIGR00633">
    <property type="entry name" value="xth"/>
    <property type="match status" value="1"/>
</dbReference>
<dbReference type="InterPro" id="IPR004808">
    <property type="entry name" value="AP_endonuc_1"/>
</dbReference>
<keyword evidence="5 7" id="KW-0460">Magnesium</keyword>
<sequence>MRIATWNVNSVRQRLGHLLDFLKEAEPDALCLQEIKCLDGDFPRAEIEAAGWQVETHGQKTFNGVAILSRSRLEDVRRGLPGDDGDGQARYLEGVLPFGNGVVRLASIYLPNGNPPNTEKYPYKLGWMQRLTAHARMLLEQEEPLVLAGDYNVIPEPRDARDPAAWVSDALFLPQTRAAFRGLVNLGLTEALRSTTDAGGLYTFWDYQAGAWQRNNGIRIDHLLLSPQAADRLAGVRIAKHVRGWDKPSDHVPVMVELH</sequence>
<feature type="binding site" evidence="7">
    <location>
        <position position="7"/>
    </location>
    <ligand>
        <name>Mg(2+)</name>
        <dbReference type="ChEBI" id="CHEBI:18420"/>
        <label>1</label>
    </ligand>
</feature>
<dbReference type="GO" id="GO:0046872">
    <property type="term" value="F:metal ion binding"/>
    <property type="evidence" value="ECO:0007669"/>
    <property type="project" value="UniProtKB-KW"/>
</dbReference>
<evidence type="ECO:0000313" key="12">
    <source>
        <dbReference type="Proteomes" id="UP000051562"/>
    </source>
</evidence>
<evidence type="ECO:0000256" key="3">
    <source>
        <dbReference type="ARBA" id="ARBA00022723"/>
    </source>
</evidence>
<organism evidence="10 12">
    <name type="scientific">Bosea thiooxidans</name>
    <dbReference type="NCBI Taxonomy" id="53254"/>
    <lineage>
        <taxon>Bacteria</taxon>
        <taxon>Pseudomonadati</taxon>
        <taxon>Pseudomonadota</taxon>
        <taxon>Alphaproteobacteria</taxon>
        <taxon>Hyphomicrobiales</taxon>
        <taxon>Boseaceae</taxon>
        <taxon>Bosea</taxon>
    </lineage>
</organism>
<dbReference type="RefSeq" id="WP_055726906.1">
    <property type="nucleotide sequence ID" value="NZ_FUYX01000003.1"/>
</dbReference>
<dbReference type="InterPro" id="IPR037493">
    <property type="entry name" value="ExoIII-like"/>
</dbReference>
<feature type="binding site" evidence="7">
    <location>
        <position position="150"/>
    </location>
    <ligand>
        <name>Mg(2+)</name>
        <dbReference type="ChEBI" id="CHEBI:18420"/>
        <label>1</label>
    </ligand>
</feature>
<comment type="cofactor">
    <cofactor evidence="7">
        <name>Mg(2+)</name>
        <dbReference type="ChEBI" id="CHEBI:18420"/>
    </cofactor>
    <cofactor evidence="7">
        <name>Mn(2+)</name>
        <dbReference type="ChEBI" id="CHEBI:29035"/>
    </cofactor>
    <text evidence="7">Probably binds two magnesium or manganese ions per subunit.</text>
</comment>
<feature type="domain" description="Endonuclease/exonuclease/phosphatase" evidence="9">
    <location>
        <begin position="4"/>
        <end position="251"/>
    </location>
</feature>
<feature type="active site" description="Proton donor/acceptor" evidence="6">
    <location>
        <position position="150"/>
    </location>
</feature>
<evidence type="ECO:0000259" key="9">
    <source>
        <dbReference type="Pfam" id="PF03372"/>
    </source>
</evidence>
<feature type="site" description="Transition state stabilizer" evidence="8">
    <location>
        <position position="152"/>
    </location>
</feature>
<dbReference type="Proteomes" id="UP000051562">
    <property type="component" value="Unassembled WGS sequence"/>
</dbReference>
<accession>A0A0Q3I9M4</accession>
<feature type="active site" evidence="6">
    <location>
        <position position="109"/>
    </location>
</feature>
<feature type="binding site" evidence="7">
    <location>
        <position position="152"/>
    </location>
    <ligand>
        <name>Mg(2+)</name>
        <dbReference type="ChEBI" id="CHEBI:18420"/>
        <label>1</label>
    </ligand>
</feature>
<dbReference type="OrthoDB" id="9803914at2"/>
<keyword evidence="12" id="KW-1185">Reference proteome</keyword>
<dbReference type="InterPro" id="IPR005135">
    <property type="entry name" value="Endo/exonuclease/phosphatase"/>
</dbReference>
<evidence type="ECO:0000256" key="7">
    <source>
        <dbReference type="PIRSR" id="PIRSR604808-2"/>
    </source>
</evidence>
<evidence type="ECO:0000256" key="2">
    <source>
        <dbReference type="ARBA" id="ARBA00007092"/>
    </source>
</evidence>
<dbReference type="GO" id="GO:0003677">
    <property type="term" value="F:DNA binding"/>
    <property type="evidence" value="ECO:0007669"/>
    <property type="project" value="InterPro"/>
</dbReference>
<dbReference type="PROSITE" id="PS51435">
    <property type="entry name" value="AP_NUCLEASE_F1_4"/>
    <property type="match status" value="1"/>
</dbReference>
<comment type="cofactor">
    <cofactor evidence="1">
        <name>Mn(2+)</name>
        <dbReference type="ChEBI" id="CHEBI:29035"/>
    </cofactor>
</comment>
<evidence type="ECO:0000313" key="11">
    <source>
        <dbReference type="EMBL" id="SKB58417.1"/>
    </source>
</evidence>
<dbReference type="GO" id="GO:0004519">
    <property type="term" value="F:endonuclease activity"/>
    <property type="evidence" value="ECO:0007669"/>
    <property type="project" value="InterPro"/>
</dbReference>
<keyword evidence="4" id="KW-0378">Hydrolase</keyword>
<dbReference type="InterPro" id="IPR036691">
    <property type="entry name" value="Endo/exonu/phosph_ase_sf"/>
</dbReference>